<dbReference type="InterPro" id="IPR027417">
    <property type="entry name" value="P-loop_NTPase"/>
</dbReference>
<protein>
    <recommendedName>
        <fullName evidence="3">DNA polymerase III delta N-terminal domain-containing protein</fullName>
    </recommendedName>
</protein>
<dbReference type="Pfam" id="PF13177">
    <property type="entry name" value="DNA_pol3_delta2"/>
    <property type="match status" value="1"/>
</dbReference>
<name>A0A1F7GDX0_9BACT</name>
<gene>
    <name evidence="1" type="ORF">A2774_01285</name>
</gene>
<organism evidence="1 2">
    <name type="scientific">Candidatus Roizmanbacteria bacterium RIFCSPHIGHO2_01_FULL_39_12c</name>
    <dbReference type="NCBI Taxonomy" id="1802031"/>
    <lineage>
        <taxon>Bacteria</taxon>
        <taxon>Candidatus Roizmaniibacteriota</taxon>
    </lineage>
</organism>
<proteinExistence type="predicted"/>
<dbReference type="GO" id="GO:0006261">
    <property type="term" value="P:DNA-templated DNA replication"/>
    <property type="evidence" value="ECO:0007669"/>
    <property type="project" value="TreeGrafter"/>
</dbReference>
<reference evidence="1 2" key="1">
    <citation type="journal article" date="2016" name="Nat. Commun.">
        <title>Thousands of microbial genomes shed light on interconnected biogeochemical processes in an aquifer system.</title>
        <authorList>
            <person name="Anantharaman K."/>
            <person name="Brown C.T."/>
            <person name="Hug L.A."/>
            <person name="Sharon I."/>
            <person name="Castelle C.J."/>
            <person name="Probst A.J."/>
            <person name="Thomas B.C."/>
            <person name="Singh A."/>
            <person name="Wilkins M.J."/>
            <person name="Karaoz U."/>
            <person name="Brodie E.L."/>
            <person name="Williams K.H."/>
            <person name="Hubbard S.S."/>
            <person name="Banfield J.F."/>
        </authorList>
    </citation>
    <scope>NUCLEOTIDE SEQUENCE [LARGE SCALE GENOMIC DNA]</scope>
</reference>
<dbReference type="PANTHER" id="PTHR11669:SF8">
    <property type="entry name" value="DNA POLYMERASE III SUBUNIT DELTA"/>
    <property type="match status" value="1"/>
</dbReference>
<dbReference type="SUPFAM" id="SSF52540">
    <property type="entry name" value="P-loop containing nucleoside triphosphate hydrolases"/>
    <property type="match status" value="1"/>
</dbReference>
<dbReference type="Proteomes" id="UP000177208">
    <property type="component" value="Unassembled WGS sequence"/>
</dbReference>
<dbReference type="InterPro" id="IPR050238">
    <property type="entry name" value="DNA_Rep/Repair_Clamp_Loader"/>
</dbReference>
<dbReference type="PANTHER" id="PTHR11669">
    <property type="entry name" value="REPLICATION FACTOR C / DNA POLYMERASE III GAMMA-TAU SUBUNIT"/>
    <property type="match status" value="1"/>
</dbReference>
<sequence>MNSYLKMIPLILIAKSNKISEAYLDDFIGKNNIAERNILGVYPLKNELAISQIRDVKKQLTMSSSSTRLIILYQFDRAATEAQNSLLKSLEENSLDNQFILVVSNSEQVLPTIRSRAKIINLVQNVSLESQRLVWLKLFLQQVEKSEDCVFLADASLSGLTKDKVLEFIDNIIYYYRLKLKKNYIYARILNKSLRLKNLIENNNLNPQLTFDNLLIFINKTIRMKE</sequence>
<evidence type="ECO:0008006" key="3">
    <source>
        <dbReference type="Google" id="ProtNLM"/>
    </source>
</evidence>
<dbReference type="EMBL" id="MFZG01000014">
    <property type="protein sequence ID" value="OGK17043.1"/>
    <property type="molecule type" value="Genomic_DNA"/>
</dbReference>
<dbReference type="AlphaFoldDB" id="A0A1F7GDX0"/>
<evidence type="ECO:0000313" key="1">
    <source>
        <dbReference type="EMBL" id="OGK17043.1"/>
    </source>
</evidence>
<dbReference type="Gene3D" id="3.40.50.300">
    <property type="entry name" value="P-loop containing nucleotide triphosphate hydrolases"/>
    <property type="match status" value="1"/>
</dbReference>
<accession>A0A1F7GDX0</accession>
<comment type="caution">
    <text evidence="1">The sequence shown here is derived from an EMBL/GenBank/DDBJ whole genome shotgun (WGS) entry which is preliminary data.</text>
</comment>
<evidence type="ECO:0000313" key="2">
    <source>
        <dbReference type="Proteomes" id="UP000177208"/>
    </source>
</evidence>